<dbReference type="Proteomes" id="UP000019109">
    <property type="component" value="Unassembled WGS sequence"/>
</dbReference>
<dbReference type="OrthoDB" id="9804799at2"/>
<reference evidence="4" key="1">
    <citation type="journal article" date="2014" name="Genome Announc.">
        <title>Draft Genome Sequence of Clostridium straminisolvens Strain JCM 21531T, Isolated from a Cellulose-Degrading Bacterial Community.</title>
        <authorList>
            <person name="Yuki M."/>
            <person name="Oshima K."/>
            <person name="Suda W."/>
            <person name="Sakamoto M."/>
            <person name="Kitamura K."/>
            <person name="Iida T."/>
            <person name="Hattori M."/>
            <person name="Ohkuma M."/>
        </authorList>
    </citation>
    <scope>NUCLEOTIDE SEQUENCE [LARGE SCALE GENOMIC DNA]</scope>
    <source>
        <strain evidence="4">JCM 21531</strain>
    </source>
</reference>
<dbReference type="RefSeq" id="WP_038291375.1">
    <property type="nucleotide sequence ID" value="NZ_BAVR01000096.1"/>
</dbReference>
<sequence>MIGWVITSSVLIVAIILLRFLFRKKISRRLQYALWIPVLLRLLLPFSFGESALSVMNWTELQKSNTVTHISVSEEMPEYLPLQPSNKETKADSESKTEHNGEIDTGKTLGKTLSIEKILSTVWLLGSCVTGLLFIGMNVAFYMKLRKSRKPYLAYLSEMSKSKVYYANNCRRPLYVTDEIVSPCLFGFPYPAVYLTSKAVFSGVKTEYIITHELCHLKHGDHIWSVLRGVCLAIWWWNPLVWIAAMLSQIDSELACDEAAIKNIGEDSRFSYGRTLIDMIAVRETIGGLMGTATTMVSGKRHMKERINMIAKKPKTYISAVIAALIITIICVGCTFSGAEKHSSPNAGTKTGIVMEGIDVPEAVLDAAKLEVEQLFKINCEDYPDYGYVNWRIENLNYSYTYEDFDGMKLIIYQMNYEFLSKSPENIVLAGGMYITEDNWVMPNYKNCTYLIFRDDNGALKFLNSMMENDCTPGTELFTDDLRRILSGTDINKHPGFSEYSVSIDGKYLALGIYDGDFPWGYSLNEISRETWDSDGFHNINKVICDDLVVTYMQAAQEGRWTVTSISTTSPKIMTYRGIACGMSETELKNAYGEDLVQTEMYADDGNPVAEYDYVYGYAPARDNTCNHIAFLIKDGVICGIEIENLIDGRLFQ</sequence>
<feature type="transmembrane region" description="Helical" evidence="2">
    <location>
        <begin position="122"/>
        <end position="143"/>
    </location>
</feature>
<evidence type="ECO:0000259" key="3">
    <source>
        <dbReference type="Pfam" id="PF05569"/>
    </source>
</evidence>
<keyword evidence="2" id="KW-1133">Transmembrane helix</keyword>
<evidence type="ECO:0000313" key="4">
    <source>
        <dbReference type="EMBL" id="GAE90817.1"/>
    </source>
</evidence>
<comment type="caution">
    <text evidence="4">The sequence shown here is derived from an EMBL/GenBank/DDBJ whole genome shotgun (WGS) entry which is preliminary data.</text>
</comment>
<dbReference type="InterPro" id="IPR008756">
    <property type="entry name" value="Peptidase_M56"/>
</dbReference>
<evidence type="ECO:0000313" key="5">
    <source>
        <dbReference type="Proteomes" id="UP000019109"/>
    </source>
</evidence>
<feature type="transmembrane region" description="Helical" evidence="2">
    <location>
        <begin position="6"/>
        <end position="22"/>
    </location>
</feature>
<dbReference type="PANTHER" id="PTHR34978:SF3">
    <property type="entry name" value="SLR0241 PROTEIN"/>
    <property type="match status" value="1"/>
</dbReference>
<dbReference type="Pfam" id="PF05569">
    <property type="entry name" value="Peptidase_M56"/>
    <property type="match status" value="1"/>
</dbReference>
<proteinExistence type="predicted"/>
<feature type="transmembrane region" description="Helical" evidence="2">
    <location>
        <begin position="316"/>
        <end position="339"/>
    </location>
</feature>
<keyword evidence="2" id="KW-0812">Transmembrane</keyword>
<dbReference type="InterPro" id="IPR052173">
    <property type="entry name" value="Beta-lactam_resp_regulator"/>
</dbReference>
<keyword evidence="5" id="KW-1185">Reference proteome</keyword>
<dbReference type="AlphaFoldDB" id="W4VC90"/>
<evidence type="ECO:0000256" key="1">
    <source>
        <dbReference type="SAM" id="MobiDB-lite"/>
    </source>
</evidence>
<name>W4VC90_9FIRM</name>
<evidence type="ECO:0000256" key="2">
    <source>
        <dbReference type="SAM" id="Phobius"/>
    </source>
</evidence>
<gene>
    <name evidence="4" type="ORF">JCM21531_4460</name>
</gene>
<dbReference type="EMBL" id="BAVR01000096">
    <property type="protein sequence ID" value="GAE90817.1"/>
    <property type="molecule type" value="Genomic_DNA"/>
</dbReference>
<feature type="compositionally biased region" description="Basic and acidic residues" evidence="1">
    <location>
        <begin position="87"/>
        <end position="103"/>
    </location>
</feature>
<feature type="region of interest" description="Disordered" evidence="1">
    <location>
        <begin position="83"/>
        <end position="103"/>
    </location>
</feature>
<accession>W4VC90</accession>
<dbReference type="CDD" id="cd07341">
    <property type="entry name" value="M56_BlaR1_MecR1_like"/>
    <property type="match status" value="1"/>
</dbReference>
<dbReference type="PANTHER" id="PTHR34978">
    <property type="entry name" value="POSSIBLE SENSOR-TRANSDUCER PROTEIN BLAR"/>
    <property type="match status" value="1"/>
</dbReference>
<organism evidence="4 5">
    <name type="scientific">Acetivibrio straminisolvens JCM 21531</name>
    <dbReference type="NCBI Taxonomy" id="1294263"/>
    <lineage>
        <taxon>Bacteria</taxon>
        <taxon>Bacillati</taxon>
        <taxon>Bacillota</taxon>
        <taxon>Clostridia</taxon>
        <taxon>Eubacteriales</taxon>
        <taxon>Oscillospiraceae</taxon>
        <taxon>Acetivibrio</taxon>
    </lineage>
</organism>
<feature type="transmembrane region" description="Helical" evidence="2">
    <location>
        <begin position="34"/>
        <end position="56"/>
    </location>
</feature>
<feature type="domain" description="Peptidase M56" evidence="3">
    <location>
        <begin position="5"/>
        <end position="310"/>
    </location>
</feature>
<keyword evidence="2" id="KW-0472">Membrane</keyword>
<dbReference type="STRING" id="1294263.JCM21531_4460"/>
<protein>
    <recommendedName>
        <fullName evidence="3">Peptidase M56 domain-containing protein</fullName>
    </recommendedName>
</protein>